<dbReference type="HAMAP" id="MF_01148">
    <property type="entry name" value="Lnt"/>
    <property type="match status" value="1"/>
</dbReference>
<feature type="transmembrane region" description="Helical" evidence="9">
    <location>
        <begin position="104"/>
        <end position="131"/>
    </location>
</feature>
<dbReference type="InterPro" id="IPR045378">
    <property type="entry name" value="LNT_N"/>
</dbReference>
<accession>A0A450XG47</accession>
<feature type="transmembrane region" description="Helical" evidence="9">
    <location>
        <begin position="143"/>
        <end position="161"/>
    </location>
</feature>
<dbReference type="Pfam" id="PF00795">
    <property type="entry name" value="CN_hydrolase"/>
    <property type="match status" value="1"/>
</dbReference>
<gene>
    <name evidence="9" type="primary">lnt</name>
    <name evidence="11" type="ORF">BECKMB1821G_GA0114241_103434</name>
    <name evidence="13" type="ORF">BECKMB1821H_GA0114242_103332</name>
    <name evidence="12" type="ORF">BECKMB1821I_GA0114274_103232</name>
</gene>
<keyword evidence="4 9" id="KW-0808">Transferase</keyword>
<name>A0A450XG47_9GAMM</name>
<feature type="transmembrane region" description="Helical" evidence="9">
    <location>
        <begin position="229"/>
        <end position="252"/>
    </location>
</feature>
<reference evidence="11" key="1">
    <citation type="submission" date="2019-02" db="EMBL/GenBank/DDBJ databases">
        <authorList>
            <person name="Gruber-Vodicka R. H."/>
            <person name="Seah K. B. B."/>
        </authorList>
    </citation>
    <scope>NUCLEOTIDE SEQUENCE</scope>
    <source>
        <strain evidence="11">BECK_BZ197</strain>
        <strain evidence="13">BECK_BZ198</strain>
        <strain evidence="12">BECK_BZ199</strain>
    </source>
</reference>
<dbReference type="EMBL" id="CAADGH010000033">
    <property type="protein sequence ID" value="VFK75858.1"/>
    <property type="molecule type" value="Genomic_DNA"/>
</dbReference>
<dbReference type="PROSITE" id="PS50263">
    <property type="entry name" value="CN_HYDROLASE"/>
    <property type="match status" value="1"/>
</dbReference>
<feature type="transmembrane region" description="Helical" evidence="9">
    <location>
        <begin position="38"/>
        <end position="61"/>
    </location>
</feature>
<feature type="transmembrane region" description="Helical" evidence="9">
    <location>
        <begin position="517"/>
        <end position="536"/>
    </location>
</feature>
<evidence type="ECO:0000313" key="12">
    <source>
        <dbReference type="EMBL" id="VFK32375.1"/>
    </source>
</evidence>
<comment type="catalytic activity">
    <reaction evidence="9">
        <text>N-terminal S-1,2-diacyl-sn-glyceryl-L-cysteinyl-[lipoprotein] + a glycerophospholipid = N-acyl-S-1,2-diacyl-sn-glyceryl-L-cysteinyl-[lipoprotein] + a 2-acyl-sn-glycero-3-phospholipid + H(+)</text>
        <dbReference type="Rhea" id="RHEA:48228"/>
        <dbReference type="Rhea" id="RHEA-COMP:14681"/>
        <dbReference type="Rhea" id="RHEA-COMP:14684"/>
        <dbReference type="ChEBI" id="CHEBI:15378"/>
        <dbReference type="ChEBI" id="CHEBI:136912"/>
        <dbReference type="ChEBI" id="CHEBI:140656"/>
        <dbReference type="ChEBI" id="CHEBI:140657"/>
        <dbReference type="ChEBI" id="CHEBI:140660"/>
        <dbReference type="EC" id="2.3.1.269"/>
    </reaction>
</comment>
<keyword evidence="7 9" id="KW-0472">Membrane</keyword>
<feature type="domain" description="CN hydrolase" evidence="10">
    <location>
        <begin position="268"/>
        <end position="504"/>
    </location>
</feature>
<dbReference type="PANTHER" id="PTHR38686:SF1">
    <property type="entry name" value="APOLIPOPROTEIN N-ACYLTRANSFERASE"/>
    <property type="match status" value="1"/>
</dbReference>
<dbReference type="CDD" id="cd07571">
    <property type="entry name" value="ALP_N-acyl_transferase"/>
    <property type="match status" value="1"/>
</dbReference>
<comment type="similarity">
    <text evidence="2 9">Belongs to the CN hydrolase family. Apolipoprotein N-acyltransferase subfamily.</text>
</comment>
<organism evidence="11">
    <name type="scientific">Candidatus Kentrum sp. MB</name>
    <dbReference type="NCBI Taxonomy" id="2138164"/>
    <lineage>
        <taxon>Bacteria</taxon>
        <taxon>Pseudomonadati</taxon>
        <taxon>Pseudomonadota</taxon>
        <taxon>Gammaproteobacteria</taxon>
        <taxon>Candidatus Kentrum</taxon>
    </lineage>
</organism>
<dbReference type="EMBL" id="CAADFO010000034">
    <property type="protein sequence ID" value="VFK28214.1"/>
    <property type="molecule type" value="Genomic_DNA"/>
</dbReference>
<evidence type="ECO:0000256" key="5">
    <source>
        <dbReference type="ARBA" id="ARBA00022692"/>
    </source>
</evidence>
<proteinExistence type="inferred from homology"/>
<dbReference type="Pfam" id="PF20154">
    <property type="entry name" value="LNT_N"/>
    <property type="match status" value="1"/>
</dbReference>
<evidence type="ECO:0000256" key="8">
    <source>
        <dbReference type="ARBA" id="ARBA00023315"/>
    </source>
</evidence>
<evidence type="ECO:0000256" key="7">
    <source>
        <dbReference type="ARBA" id="ARBA00023136"/>
    </source>
</evidence>
<feature type="transmembrane region" description="Helical" evidence="9">
    <location>
        <begin position="193"/>
        <end position="217"/>
    </location>
</feature>
<dbReference type="AlphaFoldDB" id="A0A450XG47"/>
<keyword evidence="11" id="KW-0449">Lipoprotein</keyword>
<evidence type="ECO:0000256" key="4">
    <source>
        <dbReference type="ARBA" id="ARBA00022679"/>
    </source>
</evidence>
<sequence length="540" mass="57881">MQQSQWMFRALPDPLKAPPKSDRRHGAVGDGVALGAGLLMPFAFAPFGVYGLTIVALALLFGSVAGVGPGRALWRGWLFGVAMFGVGVFWIHESFQFASVALPLALLLTGGLIGVLALYPGLFGVLAAWLWRRWVSDSRWPSVVWRGGGALLVLPAVWVVLEWVRGWLLSGFPWLQVGYAHIDSPLAGLAPVLGVYGISWAVAVSAGCLLLAVWLLFPGGGRQGCRVGARVAGLAALVLLVAGLWGGCVWLSERAWTSPGRTLQVALIQGNVPQDRKWLASARLPTLRRYLSLTRRELGRDLVVWPETALPGLYGEFAGFVAGLRAEARAKGTDVLLGAPTLRASGRYYNSVAALTAAGEAFYHKGHLVPFGEYLPMAGVLRGVVDFLQIPMSDFSPGGRREVLSAAGERVGVSVCYEASFGRDVLPLLPEATLLVNVSNDAWFGDSLGPHQNLQMARMRARESGRYLLRATNTGISALIDDKGEVQARAPQFEVAVVTGEVKGMSGITPYARYGDWMVALAAMAVLALAWVMGGLRRGR</sequence>
<evidence type="ECO:0000256" key="3">
    <source>
        <dbReference type="ARBA" id="ARBA00022475"/>
    </source>
</evidence>
<dbReference type="InterPro" id="IPR004563">
    <property type="entry name" value="Apolipo_AcylTrfase"/>
</dbReference>
<comment type="function">
    <text evidence="9">Catalyzes the phospholipid dependent N-acylation of the N-terminal cysteine of apolipoprotein, the last step in lipoprotein maturation.</text>
</comment>
<evidence type="ECO:0000259" key="10">
    <source>
        <dbReference type="PROSITE" id="PS50263"/>
    </source>
</evidence>
<dbReference type="UniPathway" id="UPA00666"/>
<dbReference type="EMBL" id="CAADFQ010000032">
    <property type="protein sequence ID" value="VFK32375.1"/>
    <property type="molecule type" value="Genomic_DNA"/>
</dbReference>
<evidence type="ECO:0000256" key="6">
    <source>
        <dbReference type="ARBA" id="ARBA00022989"/>
    </source>
</evidence>
<keyword evidence="5 9" id="KW-0812">Transmembrane</keyword>
<comment type="pathway">
    <text evidence="9">Protein modification; lipoprotein biosynthesis (N-acyl transfer).</text>
</comment>
<dbReference type="PANTHER" id="PTHR38686">
    <property type="entry name" value="APOLIPOPROTEIN N-ACYLTRANSFERASE"/>
    <property type="match status" value="1"/>
</dbReference>
<dbReference type="GO" id="GO:0016410">
    <property type="term" value="F:N-acyltransferase activity"/>
    <property type="evidence" value="ECO:0007669"/>
    <property type="project" value="UniProtKB-UniRule"/>
</dbReference>
<keyword evidence="3 9" id="KW-1003">Cell membrane</keyword>
<dbReference type="GO" id="GO:0042158">
    <property type="term" value="P:lipoprotein biosynthetic process"/>
    <property type="evidence" value="ECO:0007669"/>
    <property type="project" value="UniProtKB-UniRule"/>
</dbReference>
<dbReference type="EC" id="2.3.1.269" evidence="9"/>
<keyword evidence="8 9" id="KW-0012">Acyltransferase</keyword>
<evidence type="ECO:0000256" key="2">
    <source>
        <dbReference type="ARBA" id="ARBA00010065"/>
    </source>
</evidence>
<dbReference type="NCBIfam" id="TIGR00546">
    <property type="entry name" value="lnt"/>
    <property type="match status" value="1"/>
</dbReference>
<keyword evidence="6 9" id="KW-1133">Transmembrane helix</keyword>
<evidence type="ECO:0000313" key="13">
    <source>
        <dbReference type="EMBL" id="VFK75858.1"/>
    </source>
</evidence>
<feature type="transmembrane region" description="Helical" evidence="9">
    <location>
        <begin position="73"/>
        <end position="92"/>
    </location>
</feature>
<evidence type="ECO:0000256" key="9">
    <source>
        <dbReference type="HAMAP-Rule" id="MF_01148"/>
    </source>
</evidence>
<dbReference type="InterPro" id="IPR036526">
    <property type="entry name" value="C-N_Hydrolase_sf"/>
</dbReference>
<dbReference type="InterPro" id="IPR003010">
    <property type="entry name" value="C-N_Hydrolase"/>
</dbReference>
<evidence type="ECO:0000313" key="11">
    <source>
        <dbReference type="EMBL" id="VFK28214.1"/>
    </source>
</evidence>
<dbReference type="SUPFAM" id="SSF56317">
    <property type="entry name" value="Carbon-nitrogen hydrolase"/>
    <property type="match status" value="1"/>
</dbReference>
<protein>
    <recommendedName>
        <fullName evidence="9">Apolipoprotein N-acyltransferase</fullName>
        <shortName evidence="9">ALP N-acyltransferase</shortName>
        <ecNumber evidence="9">2.3.1.269</ecNumber>
    </recommendedName>
</protein>
<evidence type="ECO:0000256" key="1">
    <source>
        <dbReference type="ARBA" id="ARBA00004651"/>
    </source>
</evidence>
<dbReference type="GO" id="GO:0005886">
    <property type="term" value="C:plasma membrane"/>
    <property type="evidence" value="ECO:0007669"/>
    <property type="project" value="UniProtKB-SubCell"/>
</dbReference>
<comment type="subcellular location">
    <subcellularLocation>
        <location evidence="1 9">Cell membrane</location>
        <topology evidence="1 9">Multi-pass membrane protein</topology>
    </subcellularLocation>
</comment>
<dbReference type="Gene3D" id="3.60.110.10">
    <property type="entry name" value="Carbon-nitrogen hydrolase"/>
    <property type="match status" value="1"/>
</dbReference>